<dbReference type="InterPro" id="IPR000838">
    <property type="entry name" value="RNA_pol_sigma70_ECF_CS"/>
</dbReference>
<dbReference type="SUPFAM" id="SSF88659">
    <property type="entry name" value="Sigma3 and sigma4 domains of RNA polymerase sigma factors"/>
    <property type="match status" value="1"/>
</dbReference>
<comment type="caution">
    <text evidence="9">The sequence shown here is derived from an EMBL/GenBank/DDBJ whole genome shotgun (WGS) entry which is preliminary data.</text>
</comment>
<dbReference type="AlphaFoldDB" id="A0A4R6IG33"/>
<evidence type="ECO:0000259" key="7">
    <source>
        <dbReference type="Pfam" id="PF04542"/>
    </source>
</evidence>
<evidence type="ECO:0000256" key="3">
    <source>
        <dbReference type="ARBA" id="ARBA00023082"/>
    </source>
</evidence>
<reference evidence="9 10" key="1">
    <citation type="submission" date="2019-03" db="EMBL/GenBank/DDBJ databases">
        <title>Genomic Encyclopedia of Archaeal and Bacterial Type Strains, Phase II (KMG-II): from individual species to whole genera.</title>
        <authorList>
            <person name="Goeker M."/>
        </authorList>
    </citation>
    <scope>NUCLEOTIDE SEQUENCE [LARGE SCALE GENOMIC DNA]</scope>
    <source>
        <strain evidence="9 10">DSM 19034</strain>
    </source>
</reference>
<dbReference type="SUPFAM" id="SSF88946">
    <property type="entry name" value="Sigma2 domain of RNA polymerase sigma factors"/>
    <property type="match status" value="1"/>
</dbReference>
<dbReference type="InterPro" id="IPR014284">
    <property type="entry name" value="RNA_pol_sigma-70_dom"/>
</dbReference>
<dbReference type="InterPro" id="IPR013325">
    <property type="entry name" value="RNA_pol_sigma_r2"/>
</dbReference>
<dbReference type="EMBL" id="SNWM01000003">
    <property type="protein sequence ID" value="TDO21313.1"/>
    <property type="molecule type" value="Genomic_DNA"/>
</dbReference>
<keyword evidence="10" id="KW-1185">Reference proteome</keyword>
<evidence type="ECO:0000256" key="1">
    <source>
        <dbReference type="ARBA" id="ARBA00010641"/>
    </source>
</evidence>
<feature type="domain" description="RNA polymerase sigma factor 70 region 4 type 2" evidence="8">
    <location>
        <begin position="128"/>
        <end position="178"/>
    </location>
</feature>
<keyword evidence="4 6" id="KW-0238">DNA-binding</keyword>
<dbReference type="Pfam" id="PF04542">
    <property type="entry name" value="Sigma70_r2"/>
    <property type="match status" value="1"/>
</dbReference>
<evidence type="ECO:0000313" key="10">
    <source>
        <dbReference type="Proteomes" id="UP000295499"/>
    </source>
</evidence>
<dbReference type="Proteomes" id="UP000295499">
    <property type="component" value="Unassembled WGS sequence"/>
</dbReference>
<protein>
    <recommendedName>
        <fullName evidence="6">RNA polymerase sigma factor</fullName>
    </recommendedName>
</protein>
<dbReference type="InterPro" id="IPR013249">
    <property type="entry name" value="RNA_pol_sigma70_r4_t2"/>
</dbReference>
<accession>A0A4R6IG33</accession>
<dbReference type="GO" id="GO:0003677">
    <property type="term" value="F:DNA binding"/>
    <property type="evidence" value="ECO:0007669"/>
    <property type="project" value="UniProtKB-KW"/>
</dbReference>
<dbReference type="InterPro" id="IPR039425">
    <property type="entry name" value="RNA_pol_sigma-70-like"/>
</dbReference>
<dbReference type="GO" id="GO:0006352">
    <property type="term" value="P:DNA-templated transcription initiation"/>
    <property type="evidence" value="ECO:0007669"/>
    <property type="project" value="InterPro"/>
</dbReference>
<dbReference type="RefSeq" id="WP_133555718.1">
    <property type="nucleotide sequence ID" value="NZ_SNWM01000003.1"/>
</dbReference>
<dbReference type="CDD" id="cd06171">
    <property type="entry name" value="Sigma70_r4"/>
    <property type="match status" value="1"/>
</dbReference>
<feature type="domain" description="RNA polymerase sigma-70 region 2" evidence="7">
    <location>
        <begin position="28"/>
        <end position="91"/>
    </location>
</feature>
<dbReference type="InterPro" id="IPR013324">
    <property type="entry name" value="RNA_pol_sigma_r3/r4-like"/>
</dbReference>
<organism evidence="9 10">
    <name type="scientific">Pedobacter duraquae</name>
    <dbReference type="NCBI Taxonomy" id="425511"/>
    <lineage>
        <taxon>Bacteria</taxon>
        <taxon>Pseudomonadati</taxon>
        <taxon>Bacteroidota</taxon>
        <taxon>Sphingobacteriia</taxon>
        <taxon>Sphingobacteriales</taxon>
        <taxon>Sphingobacteriaceae</taxon>
        <taxon>Pedobacter</taxon>
    </lineage>
</organism>
<gene>
    <name evidence="9" type="ORF">CLV32_2417</name>
</gene>
<dbReference type="OrthoDB" id="9780326at2"/>
<evidence type="ECO:0000256" key="6">
    <source>
        <dbReference type="RuleBase" id="RU000716"/>
    </source>
</evidence>
<dbReference type="GO" id="GO:0016987">
    <property type="term" value="F:sigma factor activity"/>
    <property type="evidence" value="ECO:0007669"/>
    <property type="project" value="UniProtKB-KW"/>
</dbReference>
<evidence type="ECO:0000259" key="8">
    <source>
        <dbReference type="Pfam" id="PF08281"/>
    </source>
</evidence>
<keyword evidence="5 6" id="KW-0804">Transcription</keyword>
<dbReference type="PANTHER" id="PTHR43133:SF51">
    <property type="entry name" value="RNA POLYMERASE SIGMA FACTOR"/>
    <property type="match status" value="1"/>
</dbReference>
<evidence type="ECO:0000256" key="4">
    <source>
        <dbReference type="ARBA" id="ARBA00023125"/>
    </source>
</evidence>
<evidence type="ECO:0000256" key="5">
    <source>
        <dbReference type="ARBA" id="ARBA00023163"/>
    </source>
</evidence>
<dbReference type="Pfam" id="PF08281">
    <property type="entry name" value="Sigma70_r4_2"/>
    <property type="match status" value="1"/>
</dbReference>
<dbReference type="Gene3D" id="1.10.10.10">
    <property type="entry name" value="Winged helix-like DNA-binding domain superfamily/Winged helix DNA-binding domain"/>
    <property type="match status" value="1"/>
</dbReference>
<dbReference type="InterPro" id="IPR007627">
    <property type="entry name" value="RNA_pol_sigma70_r2"/>
</dbReference>
<evidence type="ECO:0000313" key="9">
    <source>
        <dbReference type="EMBL" id="TDO21313.1"/>
    </source>
</evidence>
<comment type="similarity">
    <text evidence="1 6">Belongs to the sigma-70 factor family. ECF subfamily.</text>
</comment>
<keyword evidence="2 6" id="KW-0805">Transcription regulation</keyword>
<keyword evidence="3 6" id="KW-0731">Sigma factor</keyword>
<name>A0A4R6IG33_9SPHI</name>
<proteinExistence type="inferred from homology"/>
<evidence type="ECO:0000256" key="2">
    <source>
        <dbReference type="ARBA" id="ARBA00023015"/>
    </source>
</evidence>
<dbReference type="NCBIfam" id="TIGR02937">
    <property type="entry name" value="sigma70-ECF"/>
    <property type="match status" value="1"/>
</dbReference>
<dbReference type="InterPro" id="IPR036388">
    <property type="entry name" value="WH-like_DNA-bd_sf"/>
</dbReference>
<dbReference type="PANTHER" id="PTHR43133">
    <property type="entry name" value="RNA POLYMERASE ECF-TYPE SIGMA FACTO"/>
    <property type="match status" value="1"/>
</dbReference>
<dbReference type="PROSITE" id="PS01063">
    <property type="entry name" value="SIGMA70_ECF"/>
    <property type="match status" value="1"/>
</dbReference>
<sequence length="194" mass="22603">MVFKKAGYTEDDYLKRAIRGERIGLEYLVQTYQSMAYTIAIRIVKNSEDAEEVVQDSFLKAFKYLSDFRGASKFSTWLYRIVYHTALSKIQRVVLLTSVLDESTQYITDTNEKNDPWLGLVNADRQKYIGRAIDQLKEDDRVVITLHYIAEKSITEISEITGLGRSAIKMRLLRGRHQLEVLLKRLLIKEFKEL</sequence>
<dbReference type="Gene3D" id="1.10.1740.10">
    <property type="match status" value="1"/>
</dbReference>